<dbReference type="EMBL" id="LTAN01000005">
    <property type="protein sequence ID" value="OBR08285.1"/>
    <property type="molecule type" value="Genomic_DNA"/>
</dbReference>
<dbReference type="PANTHER" id="PTHR16932:SF18">
    <property type="entry name" value="INTERFERON, ALPHA-INDUCIBLE PROTEIN 27-LIKE 2"/>
    <property type="match status" value="1"/>
</dbReference>
<dbReference type="KEGG" id="chig:CH63R_07050"/>
<keyword evidence="3" id="KW-0812">Transmembrane</keyword>
<keyword evidence="4" id="KW-1133">Transmembrane helix</keyword>
<evidence type="ECO:0000256" key="2">
    <source>
        <dbReference type="ARBA" id="ARBA00007262"/>
    </source>
</evidence>
<keyword evidence="8" id="KW-1185">Reference proteome</keyword>
<proteinExistence type="inferred from homology"/>
<evidence type="ECO:0000313" key="8">
    <source>
        <dbReference type="Proteomes" id="UP000092177"/>
    </source>
</evidence>
<organism evidence="7 8">
    <name type="scientific">Colletotrichum higginsianum (strain IMI 349063)</name>
    <name type="common">Crucifer anthracnose fungus</name>
    <dbReference type="NCBI Taxonomy" id="759273"/>
    <lineage>
        <taxon>Eukaryota</taxon>
        <taxon>Fungi</taxon>
        <taxon>Dikarya</taxon>
        <taxon>Ascomycota</taxon>
        <taxon>Pezizomycotina</taxon>
        <taxon>Sordariomycetes</taxon>
        <taxon>Hypocreomycetidae</taxon>
        <taxon>Glomerellales</taxon>
        <taxon>Glomerellaceae</taxon>
        <taxon>Colletotrichum</taxon>
        <taxon>Colletotrichum destructivum species complex</taxon>
    </lineage>
</organism>
<evidence type="ECO:0000256" key="3">
    <source>
        <dbReference type="ARBA" id="ARBA00022692"/>
    </source>
</evidence>
<dbReference type="PANTHER" id="PTHR16932">
    <property type="entry name" value="INTERFERON ALPHA-INDUCIBLE PROTEIN 27"/>
    <property type="match status" value="1"/>
</dbReference>
<comment type="subcellular location">
    <subcellularLocation>
        <location evidence="1">Membrane</location>
        <topology evidence="1">Multi-pass membrane protein</topology>
    </subcellularLocation>
</comment>
<evidence type="ECO:0000313" key="7">
    <source>
        <dbReference type="EMBL" id="OBR08285.1"/>
    </source>
</evidence>
<comment type="caution">
    <text evidence="7">The sequence shown here is derived from an EMBL/GenBank/DDBJ whole genome shotgun (WGS) entry which is preliminary data.</text>
</comment>
<evidence type="ECO:0000256" key="6">
    <source>
        <dbReference type="SAM" id="MobiDB-lite"/>
    </source>
</evidence>
<accession>A0A1B7Y8M8</accession>
<dbReference type="Proteomes" id="UP000092177">
    <property type="component" value="Chromosome 5"/>
</dbReference>
<dbReference type="InterPro" id="IPR038213">
    <property type="entry name" value="IFI6/IFI27-like_sf"/>
</dbReference>
<feature type="region of interest" description="Disordered" evidence="6">
    <location>
        <begin position="160"/>
        <end position="206"/>
    </location>
</feature>
<feature type="compositionally biased region" description="Basic and acidic residues" evidence="6">
    <location>
        <begin position="173"/>
        <end position="194"/>
    </location>
</feature>
<dbReference type="VEuPathDB" id="FungiDB:CH63R_07050"/>
<protein>
    <recommendedName>
        <fullName evidence="9">Interferon-induced 6-16</fullName>
    </recommendedName>
</protein>
<keyword evidence="5" id="KW-0472">Membrane</keyword>
<evidence type="ECO:0000256" key="5">
    <source>
        <dbReference type="ARBA" id="ARBA00023136"/>
    </source>
</evidence>
<evidence type="ECO:0000256" key="1">
    <source>
        <dbReference type="ARBA" id="ARBA00004141"/>
    </source>
</evidence>
<dbReference type="InterPro" id="IPR009311">
    <property type="entry name" value="IFI6/IFI27-like"/>
</dbReference>
<feature type="region of interest" description="Disordered" evidence="6">
    <location>
        <begin position="1"/>
        <end position="42"/>
    </location>
</feature>
<dbReference type="GeneID" id="28866132"/>
<name>A0A1B7Y8M8_COLHI</name>
<comment type="similarity">
    <text evidence="2">Belongs to the IFI6/IFI27 family.</text>
</comment>
<dbReference type="Gene3D" id="6.10.110.10">
    <property type="match status" value="1"/>
</dbReference>
<dbReference type="AlphaFoldDB" id="A0A1B7Y8M8"/>
<reference evidence="8" key="1">
    <citation type="journal article" date="2017" name="BMC Genomics">
        <title>Gapless genome assembly of Colletotrichum higginsianum reveals chromosome structure and association of transposable elements with secondary metabolite gene clusters.</title>
        <authorList>
            <person name="Dallery J.-F."/>
            <person name="Lapalu N."/>
            <person name="Zampounis A."/>
            <person name="Pigne S."/>
            <person name="Luyten I."/>
            <person name="Amselem J."/>
            <person name="Wittenberg A.H.J."/>
            <person name="Zhou S."/>
            <person name="de Queiroz M.V."/>
            <person name="Robin G.P."/>
            <person name="Auger A."/>
            <person name="Hainaut M."/>
            <person name="Henrissat B."/>
            <person name="Kim K.-T."/>
            <person name="Lee Y.-H."/>
            <person name="Lespinet O."/>
            <person name="Schwartz D.C."/>
            <person name="Thon M.R."/>
            <person name="O'Connell R.J."/>
        </authorList>
    </citation>
    <scope>NUCLEOTIDE SEQUENCE [LARGE SCALE GENOMIC DNA]</scope>
    <source>
        <strain evidence="8">IMI 349063</strain>
    </source>
</reference>
<sequence>MSGDNKPSSEPEKLVETLPLLPDLLPGNEKRRASGGDGNGNAGNGYGWAYKKAKSWASENPGQAAGLAVGVAVIGAPALVSAPLLGMAGFGAQGIAAGSAAAAAQAGIGNVAAGGLFATLQSAGMGGYGAAVVNGVVQAGGGVSAVQSGYGAFKQWASSKEKSTDGSASGHASADEQTPHKSRFTETDNSKDGGKQNIKGAKTAEL</sequence>
<dbReference type="RefSeq" id="XP_018156803.1">
    <property type="nucleotide sequence ID" value="XM_018302025.1"/>
</dbReference>
<evidence type="ECO:0008006" key="9">
    <source>
        <dbReference type="Google" id="ProtNLM"/>
    </source>
</evidence>
<dbReference type="Pfam" id="PF06140">
    <property type="entry name" value="Ifi-6-16"/>
    <property type="match status" value="1"/>
</dbReference>
<gene>
    <name evidence="7" type="ORF">CH63R_07050</name>
</gene>
<dbReference type="GO" id="GO:0016020">
    <property type="term" value="C:membrane"/>
    <property type="evidence" value="ECO:0007669"/>
    <property type="project" value="UniProtKB-SubCell"/>
</dbReference>
<evidence type="ECO:0000256" key="4">
    <source>
        <dbReference type="ARBA" id="ARBA00022989"/>
    </source>
</evidence>